<keyword evidence="1" id="KW-0175">Coiled coil</keyword>
<proteinExistence type="predicted"/>
<organism evidence="3 4">
    <name type="scientific">Salibacterium salarium</name>
    <dbReference type="NCBI Taxonomy" id="284579"/>
    <lineage>
        <taxon>Bacteria</taxon>
        <taxon>Bacillati</taxon>
        <taxon>Bacillota</taxon>
        <taxon>Bacilli</taxon>
        <taxon>Bacillales</taxon>
        <taxon>Bacillaceae</taxon>
    </lineage>
</organism>
<sequence length="112" mass="12768">MPDDNGGNSQEVTQAISEIREWLVRIDTNQSNQTQLLTEIKDSANHARKKADDAEEKADRANTRLDATERRLNENDEKWREDRVEKRWQWGVIATVIVGLLAAGVPIILAFI</sequence>
<gene>
    <name evidence="3" type="ORF">D7Z54_33260</name>
</gene>
<dbReference type="AlphaFoldDB" id="A0A3R9P303"/>
<comment type="caution">
    <text evidence="3">The sequence shown here is derived from an EMBL/GenBank/DDBJ whole genome shotgun (WGS) entry which is preliminary data.</text>
</comment>
<accession>A0A3R9P303</accession>
<reference evidence="3 4" key="1">
    <citation type="submission" date="2018-10" db="EMBL/GenBank/DDBJ databases">
        <title>Draft genome sequence of Bacillus salarius IM0101, isolated from a hypersaline soil in Inner Mongolia, China.</title>
        <authorList>
            <person name="Yamprayoonswat W."/>
            <person name="Boonvisut S."/>
            <person name="Jumpathong W."/>
            <person name="Sittihan S."/>
            <person name="Ruangsuj P."/>
            <person name="Wanthongcharoen S."/>
            <person name="Thongpramul N."/>
            <person name="Pimmason S."/>
            <person name="Yu B."/>
            <person name="Yasawong M."/>
        </authorList>
    </citation>
    <scope>NUCLEOTIDE SEQUENCE [LARGE SCALE GENOMIC DNA]</scope>
    <source>
        <strain evidence="3 4">IM0101</strain>
    </source>
</reference>
<dbReference type="RefSeq" id="WP_125563239.1">
    <property type="nucleotide sequence ID" value="NZ_RBVX01000100.1"/>
</dbReference>
<keyword evidence="2" id="KW-0472">Membrane</keyword>
<dbReference type="EMBL" id="RBVX01000100">
    <property type="protein sequence ID" value="RSL29051.1"/>
    <property type="molecule type" value="Genomic_DNA"/>
</dbReference>
<evidence type="ECO:0000313" key="4">
    <source>
        <dbReference type="Proteomes" id="UP000275076"/>
    </source>
</evidence>
<evidence type="ECO:0000313" key="3">
    <source>
        <dbReference type="EMBL" id="RSL29051.1"/>
    </source>
</evidence>
<keyword evidence="4" id="KW-1185">Reference proteome</keyword>
<evidence type="ECO:0000256" key="2">
    <source>
        <dbReference type="SAM" id="Phobius"/>
    </source>
</evidence>
<dbReference type="Proteomes" id="UP000275076">
    <property type="component" value="Unassembled WGS sequence"/>
</dbReference>
<dbReference type="OrthoDB" id="2938394at2"/>
<feature type="transmembrane region" description="Helical" evidence="2">
    <location>
        <begin position="88"/>
        <end position="111"/>
    </location>
</feature>
<feature type="coiled-coil region" evidence="1">
    <location>
        <begin position="37"/>
        <end position="78"/>
    </location>
</feature>
<evidence type="ECO:0000256" key="1">
    <source>
        <dbReference type="SAM" id="Coils"/>
    </source>
</evidence>
<protein>
    <submittedName>
        <fullName evidence="3">Uncharacterized protein</fullName>
    </submittedName>
</protein>
<keyword evidence="2" id="KW-1133">Transmembrane helix</keyword>
<name>A0A3R9P303_9BACI</name>
<keyword evidence="2" id="KW-0812">Transmembrane</keyword>